<gene>
    <name evidence="2" type="ORF">DFE_2719</name>
</gene>
<dbReference type="KEGG" id="dfl:DFE_2719"/>
<dbReference type="RefSeq" id="WP_126380404.1">
    <property type="nucleotide sequence ID" value="NZ_AP017378.1"/>
</dbReference>
<proteinExistence type="predicted"/>
<dbReference type="AlphaFoldDB" id="A0A2Z6B1U3"/>
<dbReference type="Proteomes" id="UP000269883">
    <property type="component" value="Chromosome"/>
</dbReference>
<dbReference type="Pfam" id="PF04463">
    <property type="entry name" value="2-thiour_desulf"/>
    <property type="match status" value="1"/>
</dbReference>
<accession>A0A2Z6B1U3</accession>
<name>A0A2Z6B1U3_9BACT</name>
<evidence type="ECO:0000313" key="3">
    <source>
        <dbReference type="Proteomes" id="UP000269883"/>
    </source>
</evidence>
<keyword evidence="3" id="KW-1185">Reference proteome</keyword>
<reference evidence="2 3" key="1">
    <citation type="journal article" date="2018" name="Sci. Adv.">
        <title>Multi-heme cytochromes provide a pathway for survival in energy-limited environments.</title>
        <authorList>
            <person name="Deng X."/>
            <person name="Dohmae N."/>
            <person name="Nealson K.H."/>
            <person name="Hashimoto K."/>
            <person name="Okamoto A."/>
        </authorList>
    </citation>
    <scope>NUCLEOTIDE SEQUENCE [LARGE SCALE GENOMIC DNA]</scope>
    <source>
        <strain evidence="2 3">IS5</strain>
    </source>
</reference>
<dbReference type="InterPro" id="IPR013560">
    <property type="entry name" value="DUF1722"/>
</dbReference>
<sequence length="315" mass="36575">MEKIRIGIAMCLLGKDVRWNGGHKLDRFLRDELGQYVQWVPVCPEVECGMSIPRETVRLVGEEKSPRLVGTKSAKDWTKIMHDWGKKRLAQLESEDLCGYVFKHGSPSNGMRGIKVWQETGQPLYTGTGIWARMVMDHFPSLPFEDDGRLHDAGIRENFIVRIFTLKRWRDMLAAGASRGALVDFHTRHKLLLRVHNEQLYREMGRLVAHAAERELGDVLNDYFELLTKGLTYRSTVKKNVNALTHCVGHFKKQLSADEKQELLEVIGHYHKGLTPLIVPMTLLNHYVRKYNNPYLREQWYLNLHPMELKLRNHV</sequence>
<dbReference type="PANTHER" id="PTHR30087:SF0">
    <property type="entry name" value="INNER MEMBRANE PROTEIN"/>
    <property type="match status" value="1"/>
</dbReference>
<dbReference type="OrthoDB" id="495783at2"/>
<evidence type="ECO:0000313" key="2">
    <source>
        <dbReference type="EMBL" id="BBD09445.1"/>
    </source>
</evidence>
<dbReference type="PANTHER" id="PTHR30087">
    <property type="entry name" value="INNER MEMBRANE PROTEIN"/>
    <property type="match status" value="1"/>
</dbReference>
<organism evidence="2 3">
    <name type="scientific">Desulfovibrio ferrophilus</name>
    <dbReference type="NCBI Taxonomy" id="241368"/>
    <lineage>
        <taxon>Bacteria</taxon>
        <taxon>Pseudomonadati</taxon>
        <taxon>Thermodesulfobacteriota</taxon>
        <taxon>Desulfovibrionia</taxon>
        <taxon>Desulfovibrionales</taxon>
        <taxon>Desulfovibrionaceae</taxon>
        <taxon>Desulfovibrio</taxon>
    </lineage>
</organism>
<dbReference type="InterPro" id="IPR017087">
    <property type="entry name" value="UCP037004"/>
</dbReference>
<dbReference type="InterPro" id="IPR007553">
    <property type="entry name" value="2-thiour_desulf"/>
</dbReference>
<dbReference type="Pfam" id="PF08349">
    <property type="entry name" value="DUF1722"/>
    <property type="match status" value="1"/>
</dbReference>
<dbReference type="PIRSF" id="PIRSF037004">
    <property type="entry name" value="UCP037004"/>
    <property type="match status" value="1"/>
</dbReference>
<feature type="domain" description="DUF1722" evidence="1">
    <location>
        <begin position="190"/>
        <end position="306"/>
    </location>
</feature>
<evidence type="ECO:0000259" key="1">
    <source>
        <dbReference type="Pfam" id="PF08349"/>
    </source>
</evidence>
<protein>
    <recommendedName>
        <fullName evidence="1">DUF1722 domain-containing protein</fullName>
    </recommendedName>
</protein>
<dbReference type="EMBL" id="AP017378">
    <property type="protein sequence ID" value="BBD09445.1"/>
    <property type="molecule type" value="Genomic_DNA"/>
</dbReference>